<dbReference type="KEGG" id="arui:G6M88_16190"/>
<dbReference type="Pfam" id="PF01814">
    <property type="entry name" value="Hemerythrin"/>
    <property type="match status" value="1"/>
</dbReference>
<dbReference type="Proteomes" id="UP000663912">
    <property type="component" value="Chromosome 2"/>
</dbReference>
<dbReference type="Gene3D" id="1.20.120.520">
    <property type="entry name" value="nmb1532 protein domain like"/>
    <property type="match status" value="1"/>
</dbReference>
<proteinExistence type="predicted"/>
<organism evidence="3 4">
    <name type="scientific">Agrobacterium rubi</name>
    <dbReference type="NCBI Taxonomy" id="28099"/>
    <lineage>
        <taxon>Bacteria</taxon>
        <taxon>Pseudomonadati</taxon>
        <taxon>Pseudomonadota</taxon>
        <taxon>Alphaproteobacteria</taxon>
        <taxon>Hyphomicrobiales</taxon>
        <taxon>Rhizobiaceae</taxon>
        <taxon>Rhizobium/Agrobacterium group</taxon>
        <taxon>Agrobacterium</taxon>
    </lineage>
</organism>
<evidence type="ECO:0000313" key="5">
    <source>
        <dbReference type="Proteomes" id="UP000822331"/>
    </source>
</evidence>
<dbReference type="AlphaFoldDB" id="A0AAE7R944"/>
<accession>A0AAE7R944</accession>
<gene>
    <name evidence="2" type="ORF">G6L72_15425</name>
    <name evidence="3" type="ORF">G6M88_16190</name>
</gene>
<dbReference type="EMBL" id="JAAMCP010000009">
    <property type="protein sequence ID" value="NTF38090.1"/>
    <property type="molecule type" value="Genomic_DNA"/>
</dbReference>
<reference evidence="3" key="2">
    <citation type="submission" date="2020-02" db="EMBL/GenBank/DDBJ databases">
        <title>Unexpected conservation and global transmission of agrobacterial virulence plasmids.</title>
        <authorList>
            <person name="Weisberg A.J."/>
            <person name="Davis E.W. II"/>
            <person name="Tabima J.R."/>
            <person name="Belcher M.S."/>
            <person name="Miller M."/>
            <person name="Kuo C.-H."/>
            <person name="Loper J.E."/>
            <person name="Grunwald N.J."/>
            <person name="Putnam M.L."/>
            <person name="Chang J.H."/>
        </authorList>
    </citation>
    <scope>NUCLEOTIDE SEQUENCE</scope>
    <source>
        <strain evidence="3">W2/73</strain>
    </source>
</reference>
<dbReference type="EMBL" id="CP049207">
    <property type="protein sequence ID" value="QTG01997.1"/>
    <property type="molecule type" value="Genomic_DNA"/>
</dbReference>
<dbReference type="Proteomes" id="UP000822331">
    <property type="component" value="Unassembled WGS sequence"/>
</dbReference>
<feature type="domain" description="Hemerythrin-like" evidence="1">
    <location>
        <begin position="36"/>
        <end position="175"/>
    </location>
</feature>
<keyword evidence="5" id="KW-1185">Reference proteome</keyword>
<reference evidence="2 5" key="1">
    <citation type="journal article" date="2020" name="Science">
        <title>Unexpected conservation and global transmission of agrobacterial virulence plasmids.</title>
        <authorList>
            <person name="Weisberg A.J."/>
            <person name="Davis E.W. 2nd"/>
            <person name="Tabima J."/>
            <person name="Belcher M.S."/>
            <person name="Miller M."/>
            <person name="Kuo C.H."/>
            <person name="Loper J.E."/>
            <person name="Grunwald N.J."/>
            <person name="Putnam M.L."/>
            <person name="Chang J.H."/>
        </authorList>
    </citation>
    <scope>NUCLEOTIDE SEQUENCE [LARGE SCALE GENOMIC DNA]</scope>
    <source>
        <strain evidence="2 5">A19/93</strain>
    </source>
</reference>
<name>A0AAE7R944_9HYPH</name>
<dbReference type="RefSeq" id="WP_065701306.1">
    <property type="nucleotide sequence ID" value="NZ_CP049207.1"/>
</dbReference>
<evidence type="ECO:0000313" key="4">
    <source>
        <dbReference type="Proteomes" id="UP000663912"/>
    </source>
</evidence>
<evidence type="ECO:0000313" key="3">
    <source>
        <dbReference type="EMBL" id="QTG01997.1"/>
    </source>
</evidence>
<evidence type="ECO:0000259" key="1">
    <source>
        <dbReference type="Pfam" id="PF01814"/>
    </source>
</evidence>
<dbReference type="InterPro" id="IPR012312">
    <property type="entry name" value="Hemerythrin-like"/>
</dbReference>
<evidence type="ECO:0000313" key="2">
    <source>
        <dbReference type="EMBL" id="NTF38090.1"/>
    </source>
</evidence>
<sequence>MNIFDLLNDSARPKAPAIPGATPADRIAGKRLALIHEMHLEAIDETKAVMEQVEAGQVGSDQLADKIASLEMMSNYAKFGNLCGRECEYLNYHHTAEDRQIFPILHQNGSDGLKRVIERLGEEHVVIHELLVKLAEDAAAIRTQPGPETFSQARETFVLLDQVVRSHFGYEQTELEEALGYYNAL</sequence>
<protein>
    <recommendedName>
        <fullName evidence="1">Hemerythrin-like domain-containing protein</fullName>
    </recommendedName>
</protein>